<dbReference type="Proteomes" id="UP000321436">
    <property type="component" value="Unassembled WGS sequence"/>
</dbReference>
<proteinExistence type="predicted"/>
<gene>
    <name evidence="1" type="ORF">CCY01nite_08050</name>
</gene>
<accession>A0A512RFS8</accession>
<dbReference type="EMBL" id="BKAU01000001">
    <property type="protein sequence ID" value="GEP94545.1"/>
    <property type="molecule type" value="Genomic_DNA"/>
</dbReference>
<comment type="caution">
    <text evidence="1">The sequence shown here is derived from an EMBL/GenBank/DDBJ whole genome shotgun (WGS) entry which is preliminary data.</text>
</comment>
<sequence length="668" mass="76571">MKKLEKIVFTASPKHSVFLEVTVTNKDDVKLKITQGSNTAEMPINDLSHTVVKGLIEEKIAGWITDFAGKTIAEMFTSSEIEKIDWLVVETIITKTARNDIAKNDLKAIFRFVDTIPFYKEEPLGDFNCETLSAQSPQRITLMADSLLGADKSIFIAARQPLLARMEHFARMSDSLDRNSKDSSRLLEELRYKRDSLRLVDSANTTLLNALNAKLGSLDRTINRNNELIALNKKQIDRLMDNIKALSPALTMPYRDTVCRGKSLNVQAGRLFIDSMEITIKDGFLRVIKFRYNDSMEIFTDHGLQRVSRLEYGFNEKQQYTVFVDMRSVSFSEFLLDNFFYLTNRKADHSTKGRSKYLFNLDDVLKYTPPQNAEVIETFVPQRSRVFFTKNNASVLVPETDVNKIITLNLFSDIVGVQEDKPNGLLQAEAKFYGSLQRDRYPGRLRYSTFSFFNYFEINFTLSKIENKLKYIELLPNETPGDTFSYVHSFNLMQFQNLEFGAKLNLLKYTDDVHEGHLIAGIAASRTGARDSLVQLTDDKEIITPRNMSLWSTKYSLKALYRLKAISRVGVDVSVCLTGMTLLSDDVRQSGGYYNELDLSKNTYVKHEFWKNLIATYQAQIYYYATRDESQRLYARLALNTDISVKGNRFAVIQLGYSADINKFLQFK</sequence>
<dbReference type="RefSeq" id="WP_146858044.1">
    <property type="nucleotide sequence ID" value="NZ_BKAU01000001.1"/>
</dbReference>
<evidence type="ECO:0000313" key="2">
    <source>
        <dbReference type="Proteomes" id="UP000321436"/>
    </source>
</evidence>
<organism evidence="1 2">
    <name type="scientific">Chitinophaga cymbidii</name>
    <dbReference type="NCBI Taxonomy" id="1096750"/>
    <lineage>
        <taxon>Bacteria</taxon>
        <taxon>Pseudomonadati</taxon>
        <taxon>Bacteroidota</taxon>
        <taxon>Chitinophagia</taxon>
        <taxon>Chitinophagales</taxon>
        <taxon>Chitinophagaceae</taxon>
        <taxon>Chitinophaga</taxon>
    </lineage>
</organism>
<dbReference type="AlphaFoldDB" id="A0A512RFS8"/>
<protein>
    <submittedName>
        <fullName evidence="1">Uncharacterized protein</fullName>
    </submittedName>
</protein>
<dbReference type="OrthoDB" id="1154025at2"/>
<keyword evidence="2" id="KW-1185">Reference proteome</keyword>
<evidence type="ECO:0000313" key="1">
    <source>
        <dbReference type="EMBL" id="GEP94545.1"/>
    </source>
</evidence>
<reference evidence="1 2" key="1">
    <citation type="submission" date="2019-07" db="EMBL/GenBank/DDBJ databases">
        <title>Whole genome shotgun sequence of Chitinophaga cymbidii NBRC 109752.</title>
        <authorList>
            <person name="Hosoyama A."/>
            <person name="Uohara A."/>
            <person name="Ohji S."/>
            <person name="Ichikawa N."/>
        </authorList>
    </citation>
    <scope>NUCLEOTIDE SEQUENCE [LARGE SCALE GENOMIC DNA]</scope>
    <source>
        <strain evidence="1 2">NBRC 109752</strain>
    </source>
</reference>
<name>A0A512RFS8_9BACT</name>